<evidence type="ECO:0000256" key="1">
    <source>
        <dbReference type="SAM" id="MobiDB-lite"/>
    </source>
</evidence>
<proteinExistence type="predicted"/>
<accession>A0A9E7GP60</accession>
<reference evidence="2" key="1">
    <citation type="submission" date="2022-05" db="EMBL/GenBank/DDBJ databases">
        <title>The Musa troglodytarum L. genome provides insights into the mechanism of non-climacteric behaviour and enrichment of carotenoids.</title>
        <authorList>
            <person name="Wang J."/>
        </authorList>
    </citation>
    <scope>NUCLEOTIDE SEQUENCE</scope>
    <source>
        <tissue evidence="2">Leaf</tissue>
    </source>
</reference>
<gene>
    <name evidence="2" type="ORF">MUK42_10899</name>
</gene>
<dbReference type="Proteomes" id="UP001055439">
    <property type="component" value="Chromosome 7"/>
</dbReference>
<protein>
    <submittedName>
        <fullName evidence="2">Glyceraldehyde-3-phosphate dehydrogenase</fullName>
    </submittedName>
</protein>
<evidence type="ECO:0000313" key="2">
    <source>
        <dbReference type="EMBL" id="URE18475.1"/>
    </source>
</evidence>
<name>A0A9E7GP60_9LILI</name>
<sequence length="103" mass="10682">MAFSTHLRSPTPALGGSRHRFLSDAGAPIPPSFKISCTQSAGNRSSIFGSSLPSVEAYSSQRSGARNNRPIKATATEAPPFVKSSPSGGRTKVGINGKFSCSL</sequence>
<organism evidence="2 3">
    <name type="scientific">Musa troglodytarum</name>
    <name type="common">fe'i banana</name>
    <dbReference type="NCBI Taxonomy" id="320322"/>
    <lineage>
        <taxon>Eukaryota</taxon>
        <taxon>Viridiplantae</taxon>
        <taxon>Streptophyta</taxon>
        <taxon>Embryophyta</taxon>
        <taxon>Tracheophyta</taxon>
        <taxon>Spermatophyta</taxon>
        <taxon>Magnoliopsida</taxon>
        <taxon>Liliopsida</taxon>
        <taxon>Zingiberales</taxon>
        <taxon>Musaceae</taxon>
        <taxon>Musa</taxon>
    </lineage>
</organism>
<feature type="region of interest" description="Disordered" evidence="1">
    <location>
        <begin position="1"/>
        <end position="25"/>
    </location>
</feature>
<keyword evidence="3" id="KW-1185">Reference proteome</keyword>
<evidence type="ECO:0000313" key="3">
    <source>
        <dbReference type="Proteomes" id="UP001055439"/>
    </source>
</evidence>
<dbReference type="EMBL" id="CP097509">
    <property type="protein sequence ID" value="URE18475.1"/>
    <property type="molecule type" value="Genomic_DNA"/>
</dbReference>
<feature type="region of interest" description="Disordered" evidence="1">
    <location>
        <begin position="58"/>
        <end position="89"/>
    </location>
</feature>
<dbReference type="AlphaFoldDB" id="A0A9E7GP60"/>